<evidence type="ECO:0000313" key="2">
    <source>
        <dbReference type="Proteomes" id="UP000278222"/>
    </source>
</evidence>
<comment type="caution">
    <text evidence="1">The sequence shown here is derived from an EMBL/GenBank/DDBJ whole genome shotgun (WGS) entry which is preliminary data.</text>
</comment>
<organism evidence="1 2">
    <name type="scientific">Stella humosa</name>
    <dbReference type="NCBI Taxonomy" id="94"/>
    <lineage>
        <taxon>Bacteria</taxon>
        <taxon>Pseudomonadati</taxon>
        <taxon>Pseudomonadota</taxon>
        <taxon>Alphaproteobacteria</taxon>
        <taxon>Rhodospirillales</taxon>
        <taxon>Stellaceae</taxon>
        <taxon>Stella</taxon>
    </lineage>
</organism>
<sequence>MLEFPPDLAPAPSEDPPGVTFRATDDGRSITCLISEDALQQVFGAMGDLLATYRENEARIQAAAADKIDAGRWMNTDRINLDSGDFNDDGPIVLPV</sequence>
<evidence type="ECO:0000313" key="1">
    <source>
        <dbReference type="EMBL" id="ROQ00485.1"/>
    </source>
</evidence>
<accession>A0A3N1MBQ4</accession>
<dbReference type="EMBL" id="RJKX01000013">
    <property type="protein sequence ID" value="ROQ00485.1"/>
    <property type="molecule type" value="Genomic_DNA"/>
</dbReference>
<dbReference type="RefSeq" id="WP_123689760.1">
    <property type="nucleotide sequence ID" value="NZ_AP019700.1"/>
</dbReference>
<gene>
    <name evidence="1" type="ORF">EDC65_2284</name>
</gene>
<keyword evidence="2" id="KW-1185">Reference proteome</keyword>
<dbReference type="AlphaFoldDB" id="A0A3N1MBQ4"/>
<dbReference type="InterPro" id="IPR009962">
    <property type="entry name" value="DUF1488"/>
</dbReference>
<dbReference type="OrthoDB" id="8967044at2"/>
<proteinExistence type="predicted"/>
<protein>
    <submittedName>
        <fullName evidence="1">Uncharacterized protein DUF1488</fullName>
    </submittedName>
</protein>
<dbReference type="InterPro" id="IPR036692">
    <property type="entry name" value="Shew3726-like_sf"/>
</dbReference>
<dbReference type="SUPFAM" id="SSF160272">
    <property type="entry name" value="Shew3726-like"/>
    <property type="match status" value="1"/>
</dbReference>
<name>A0A3N1MBQ4_9PROT</name>
<dbReference type="Proteomes" id="UP000278222">
    <property type="component" value="Unassembled WGS sequence"/>
</dbReference>
<reference evidence="1 2" key="1">
    <citation type="submission" date="2018-11" db="EMBL/GenBank/DDBJ databases">
        <title>Genomic Encyclopedia of Type Strains, Phase IV (KMG-IV): sequencing the most valuable type-strain genomes for metagenomic binning, comparative biology and taxonomic classification.</title>
        <authorList>
            <person name="Goeker M."/>
        </authorList>
    </citation>
    <scope>NUCLEOTIDE SEQUENCE [LARGE SCALE GENOMIC DNA]</scope>
    <source>
        <strain evidence="1 2">DSM 5900</strain>
    </source>
</reference>
<dbReference type="Gene3D" id="3.30.160.140">
    <property type="entry name" value="Shew3726-like"/>
    <property type="match status" value="1"/>
</dbReference>
<dbReference type="Pfam" id="PF07369">
    <property type="entry name" value="DUF1488"/>
    <property type="match status" value="1"/>
</dbReference>